<proteinExistence type="predicted"/>
<comment type="caution">
    <text evidence="2">The sequence shown here is derived from an EMBL/GenBank/DDBJ whole genome shotgun (WGS) entry which is preliminary data.</text>
</comment>
<sequence length="241" mass="26428">MIKHHPSRALLEEFVSGKLVSSVSVIVASHVEMCSKCQEIVAQLTEKAALSAFEMEDDALFFDESELDAEIAMALDDSNFSGSAMNEQQTLAIKSITDLPALELGHLSNPIIELDDNGTKVPLPTAIRSIGLKEWQGIGKVSRARLTLDDDERRTSLLRIAEGGHVPPHTHKGFEITLLLQGSYTDEMDTYRAGDFIWLDGSQTHTPKTEEGCVCLTVSSDALHFTQGVSQLFNPLGKLIY</sequence>
<dbReference type="Gene3D" id="2.60.120.10">
    <property type="entry name" value="Jelly Rolls"/>
    <property type="match status" value="1"/>
</dbReference>
<dbReference type="Proteomes" id="UP001139559">
    <property type="component" value="Unassembled WGS sequence"/>
</dbReference>
<dbReference type="InterPro" id="IPR012807">
    <property type="entry name" value="Anti-sigma_ChrR"/>
</dbReference>
<evidence type="ECO:0000313" key="3">
    <source>
        <dbReference type="Proteomes" id="UP001139559"/>
    </source>
</evidence>
<accession>A0A9X2BHS0</accession>
<dbReference type="Gene3D" id="1.10.10.1320">
    <property type="entry name" value="Anti-sigma factor, zinc-finger domain"/>
    <property type="match status" value="1"/>
</dbReference>
<evidence type="ECO:0000259" key="1">
    <source>
        <dbReference type="Pfam" id="PF12973"/>
    </source>
</evidence>
<dbReference type="InterPro" id="IPR011051">
    <property type="entry name" value="RmlC_Cupin_sf"/>
</dbReference>
<protein>
    <submittedName>
        <fullName evidence="2">ChrR family anti-sigma-E factor</fullName>
    </submittedName>
</protein>
<dbReference type="AlphaFoldDB" id="A0A9X2BHS0"/>
<organism evidence="2 3">
    <name type="scientific">Vibrio amylolyticus</name>
    <dbReference type="NCBI Taxonomy" id="2847292"/>
    <lineage>
        <taxon>Bacteria</taxon>
        <taxon>Pseudomonadati</taxon>
        <taxon>Pseudomonadota</taxon>
        <taxon>Gammaproteobacteria</taxon>
        <taxon>Vibrionales</taxon>
        <taxon>Vibrionaceae</taxon>
        <taxon>Vibrio</taxon>
    </lineage>
</organism>
<dbReference type="InterPro" id="IPR041916">
    <property type="entry name" value="Anti_sigma_zinc_sf"/>
</dbReference>
<name>A0A9X2BHS0_9VIBR</name>
<dbReference type="InterPro" id="IPR014710">
    <property type="entry name" value="RmlC-like_jellyroll"/>
</dbReference>
<gene>
    <name evidence="2" type="ORF">KP803_13115</name>
</gene>
<dbReference type="InterPro" id="IPR025979">
    <property type="entry name" value="ChrR-like_cupin_dom"/>
</dbReference>
<keyword evidence="3" id="KW-1185">Reference proteome</keyword>
<dbReference type="SUPFAM" id="SSF51182">
    <property type="entry name" value="RmlC-like cupins"/>
    <property type="match status" value="1"/>
</dbReference>
<feature type="domain" description="ChrR-like cupin" evidence="1">
    <location>
        <begin position="141"/>
        <end position="218"/>
    </location>
</feature>
<dbReference type="RefSeq" id="WP_248009285.1">
    <property type="nucleotide sequence ID" value="NZ_JAJHVV010000007.1"/>
</dbReference>
<dbReference type="Pfam" id="PF12973">
    <property type="entry name" value="Cupin_7"/>
    <property type="match status" value="1"/>
</dbReference>
<dbReference type="EMBL" id="JAJHVV010000007">
    <property type="protein sequence ID" value="MCK6264214.1"/>
    <property type="molecule type" value="Genomic_DNA"/>
</dbReference>
<evidence type="ECO:0000313" key="2">
    <source>
        <dbReference type="EMBL" id="MCK6264214.1"/>
    </source>
</evidence>
<dbReference type="NCBIfam" id="TIGR02451">
    <property type="entry name" value="anti_sig_ChrR"/>
    <property type="match status" value="1"/>
</dbReference>
<reference evidence="2" key="1">
    <citation type="submission" date="2021-11" db="EMBL/GenBank/DDBJ databases">
        <title>Vibrio ZSDE26 sp. nov. and Vibrio ZSDZ34 sp. nov., isolated from coastal seawater in Qingdao.</title>
        <authorList>
            <person name="Zhang P."/>
        </authorList>
    </citation>
    <scope>NUCLEOTIDE SEQUENCE</scope>
    <source>
        <strain evidence="2">ZSDE26</strain>
    </source>
</reference>